<dbReference type="Proteomes" id="UP001055185">
    <property type="component" value="Unassembled WGS sequence"/>
</dbReference>
<dbReference type="Gene3D" id="3.40.50.10490">
    <property type="entry name" value="Glucose-6-phosphate isomerase like protein, domain 1"/>
    <property type="match status" value="1"/>
</dbReference>
<dbReference type="SUPFAM" id="SSF46689">
    <property type="entry name" value="Homeodomain-like"/>
    <property type="match status" value="1"/>
</dbReference>
<proteinExistence type="predicted"/>
<dbReference type="InterPro" id="IPR046348">
    <property type="entry name" value="SIS_dom_sf"/>
</dbReference>
<gene>
    <name evidence="5" type="primary">gntR</name>
    <name evidence="5" type="ORF">JCM17207_04170</name>
</gene>
<name>A0AA37IY82_9FIRM</name>
<evidence type="ECO:0000313" key="5">
    <source>
        <dbReference type="EMBL" id="GJN63792.1"/>
    </source>
</evidence>
<dbReference type="GO" id="GO:0097367">
    <property type="term" value="F:carbohydrate derivative binding"/>
    <property type="evidence" value="ECO:0007669"/>
    <property type="project" value="InterPro"/>
</dbReference>
<evidence type="ECO:0000259" key="4">
    <source>
        <dbReference type="PROSITE" id="PS51071"/>
    </source>
</evidence>
<dbReference type="Pfam" id="PF01418">
    <property type="entry name" value="HTH_6"/>
    <property type="match status" value="1"/>
</dbReference>
<evidence type="ECO:0000256" key="3">
    <source>
        <dbReference type="ARBA" id="ARBA00023163"/>
    </source>
</evidence>
<reference evidence="5" key="1">
    <citation type="journal article" date="2022" name="Int. J. Syst. Evol. Microbiol.">
        <title>Genome-based, phenotypic and chemotaxonomic classification of Faecalibacterium strains: proposal of three novel species Faecalibacterium duncaniae sp. nov., Faecalibacterium hattorii sp. nov. and Faecalibacterium gallinarum sp. nov. .</title>
        <authorList>
            <person name="Sakamoto M."/>
            <person name="Sakurai N."/>
            <person name="Tanno H."/>
            <person name="Iino T."/>
            <person name="Ohkuma M."/>
            <person name="Endo A."/>
        </authorList>
    </citation>
    <scope>NUCLEOTIDE SEQUENCE</scope>
    <source>
        <strain evidence="5">JCM 17207</strain>
    </source>
</reference>
<evidence type="ECO:0000256" key="1">
    <source>
        <dbReference type="ARBA" id="ARBA00023015"/>
    </source>
</evidence>
<dbReference type="PROSITE" id="PS51071">
    <property type="entry name" value="HTH_RPIR"/>
    <property type="match status" value="1"/>
</dbReference>
<accession>A0AA37IY82</accession>
<dbReference type="EMBL" id="BQKV01000018">
    <property type="protein sequence ID" value="GJN63792.1"/>
    <property type="molecule type" value="Genomic_DNA"/>
</dbReference>
<dbReference type="PANTHER" id="PTHR30514">
    <property type="entry name" value="GLUCOKINASE"/>
    <property type="match status" value="1"/>
</dbReference>
<feature type="domain" description="HTH rpiR-type" evidence="4">
    <location>
        <begin position="1"/>
        <end position="77"/>
    </location>
</feature>
<dbReference type="InterPro" id="IPR000281">
    <property type="entry name" value="HTH_RpiR"/>
</dbReference>
<keyword evidence="6" id="KW-1185">Reference proteome</keyword>
<dbReference type="InterPro" id="IPR001347">
    <property type="entry name" value="SIS_dom"/>
</dbReference>
<organism evidence="5 6">
    <name type="scientific">Faecalibacterium gallinarum</name>
    <dbReference type="NCBI Taxonomy" id="2903556"/>
    <lineage>
        <taxon>Bacteria</taxon>
        <taxon>Bacillati</taxon>
        <taxon>Bacillota</taxon>
        <taxon>Clostridia</taxon>
        <taxon>Eubacteriales</taxon>
        <taxon>Oscillospiraceae</taxon>
        <taxon>Faecalibacterium</taxon>
    </lineage>
</organism>
<dbReference type="GO" id="GO:0003700">
    <property type="term" value="F:DNA-binding transcription factor activity"/>
    <property type="evidence" value="ECO:0007669"/>
    <property type="project" value="InterPro"/>
</dbReference>
<keyword evidence="3" id="KW-0804">Transcription</keyword>
<evidence type="ECO:0000256" key="2">
    <source>
        <dbReference type="ARBA" id="ARBA00023125"/>
    </source>
</evidence>
<keyword evidence="2" id="KW-0238">DNA-binding</keyword>
<dbReference type="GO" id="GO:0003677">
    <property type="term" value="F:DNA binding"/>
    <property type="evidence" value="ECO:0007669"/>
    <property type="project" value="UniProtKB-KW"/>
</dbReference>
<dbReference type="Gene3D" id="1.10.10.10">
    <property type="entry name" value="Winged helix-like DNA-binding domain superfamily/Winged helix DNA-binding domain"/>
    <property type="match status" value="1"/>
</dbReference>
<evidence type="ECO:0000313" key="6">
    <source>
        <dbReference type="Proteomes" id="UP001055185"/>
    </source>
</evidence>
<protein>
    <submittedName>
        <fullName evidence="5">RpiR family transcriptional regulator</fullName>
    </submittedName>
</protein>
<dbReference type="InterPro" id="IPR036388">
    <property type="entry name" value="WH-like_DNA-bd_sf"/>
</dbReference>
<dbReference type="PANTHER" id="PTHR30514:SF1">
    <property type="entry name" value="HTH-TYPE TRANSCRIPTIONAL REGULATOR HEXR-RELATED"/>
    <property type="match status" value="1"/>
</dbReference>
<dbReference type="InterPro" id="IPR047640">
    <property type="entry name" value="RpiR-like"/>
</dbReference>
<keyword evidence="1" id="KW-0805">Transcription regulation</keyword>
<dbReference type="AlphaFoldDB" id="A0AA37IY82"/>
<dbReference type="InterPro" id="IPR009057">
    <property type="entry name" value="Homeodomain-like_sf"/>
</dbReference>
<comment type="caution">
    <text evidence="5">The sequence shown here is derived from an EMBL/GenBank/DDBJ whole genome shotgun (WGS) entry which is preliminary data.</text>
</comment>
<dbReference type="InterPro" id="IPR035472">
    <property type="entry name" value="RpiR-like_SIS"/>
</dbReference>
<dbReference type="Pfam" id="PF01380">
    <property type="entry name" value="SIS"/>
    <property type="match status" value="1"/>
</dbReference>
<dbReference type="CDD" id="cd05013">
    <property type="entry name" value="SIS_RpiR"/>
    <property type="match status" value="1"/>
</dbReference>
<dbReference type="GO" id="GO:1901135">
    <property type="term" value="P:carbohydrate derivative metabolic process"/>
    <property type="evidence" value="ECO:0007669"/>
    <property type="project" value="InterPro"/>
</dbReference>
<dbReference type="SUPFAM" id="SSF53697">
    <property type="entry name" value="SIS domain"/>
    <property type="match status" value="1"/>
</dbReference>
<sequence length="259" mass="29426">MDPISQLRQNYSNLTKSEQKLADYILEDPRRLLSGNISQVAGHADSSNAALVRLSQKLGYNGFSEFRFSMNRYLLSHGADASPSSDLAKDPMQRMIDTYVQYMNQIPNFVRQDQLEQIARSICSARRIIIWGCNRTYQSAQQLSHRLCRLGIFNKCTDDWVVMSDDAEIMKEQDLCILLSVAGRGFAGRESLVTSLRKSGCQTLLITMNPKQSLAKEVNQMLVLPWISNDTSTNFFEDQIIMYMGLELLLAEVAKIYET</sequence>